<name>Q1QQE3_NITHX</name>
<dbReference type="EMBL" id="CP000319">
    <property type="protein sequence ID" value="ABE61554.1"/>
    <property type="molecule type" value="Genomic_DNA"/>
</dbReference>
<reference evidence="4 5" key="1">
    <citation type="submission" date="2006-03" db="EMBL/GenBank/DDBJ databases">
        <title>Complete sequence of chromosome of Nitrobacter hamburgensis X14.</title>
        <authorList>
            <consortium name="US DOE Joint Genome Institute"/>
            <person name="Copeland A."/>
            <person name="Lucas S."/>
            <person name="Lapidus A."/>
            <person name="Barry K."/>
            <person name="Detter J.C."/>
            <person name="Glavina del Rio T."/>
            <person name="Hammon N."/>
            <person name="Israni S."/>
            <person name="Dalin E."/>
            <person name="Tice H."/>
            <person name="Pitluck S."/>
            <person name="Chain P."/>
            <person name="Malfatti S."/>
            <person name="Shin M."/>
            <person name="Vergez L."/>
            <person name="Schmutz J."/>
            <person name="Larimer F."/>
            <person name="Land M."/>
            <person name="Hauser L."/>
            <person name="Kyrpides N."/>
            <person name="Ivanova N."/>
            <person name="Ward B."/>
            <person name="Arp D."/>
            <person name="Klotz M."/>
            <person name="Stein L."/>
            <person name="O'Mullan G."/>
            <person name="Starkenburg S."/>
            <person name="Sayavedra L."/>
            <person name="Poret-Peterson A.T."/>
            <person name="Gentry M.E."/>
            <person name="Bruce D."/>
            <person name="Richardson P."/>
        </authorList>
    </citation>
    <scope>NUCLEOTIDE SEQUENCE [LARGE SCALE GENOMIC DNA]</scope>
    <source>
        <strain evidence="5">DSM 10229 / NCIMB 13809 / X14</strain>
    </source>
</reference>
<keyword evidence="5" id="KW-1185">Reference proteome</keyword>
<dbReference type="Pfam" id="PF13717">
    <property type="entry name" value="Zn_ribbon_4"/>
    <property type="match status" value="1"/>
</dbReference>
<proteinExistence type="predicted"/>
<dbReference type="Proteomes" id="UP000001953">
    <property type="component" value="Chromosome"/>
</dbReference>
<protein>
    <submittedName>
        <fullName evidence="4">Zinc finger/thioredoxin putative</fullName>
    </submittedName>
</protein>
<accession>Q1QQE3</accession>
<organism evidence="4 5">
    <name type="scientific">Nitrobacter hamburgensis (strain DSM 10229 / NCIMB 13809 / X14)</name>
    <dbReference type="NCBI Taxonomy" id="323097"/>
    <lineage>
        <taxon>Bacteria</taxon>
        <taxon>Pseudomonadati</taxon>
        <taxon>Pseudomonadota</taxon>
        <taxon>Alphaproteobacteria</taxon>
        <taxon>Hyphomicrobiales</taxon>
        <taxon>Nitrobacteraceae</taxon>
        <taxon>Nitrobacter</taxon>
    </lineage>
</organism>
<dbReference type="HOGENOM" id="CLU_079564_0_0_5"/>
<feature type="compositionally biased region" description="Polar residues" evidence="1">
    <location>
        <begin position="94"/>
        <end position="109"/>
    </location>
</feature>
<dbReference type="OrthoDB" id="7159357at2"/>
<gene>
    <name evidence="4" type="ordered locus">Nham_0666</name>
</gene>
<dbReference type="KEGG" id="nha:Nham_0666"/>
<keyword evidence="2" id="KW-0472">Membrane</keyword>
<evidence type="ECO:0000313" key="5">
    <source>
        <dbReference type="Proteomes" id="UP000001953"/>
    </source>
</evidence>
<dbReference type="eggNOG" id="ENOG5032ZVA">
    <property type="taxonomic scope" value="Bacteria"/>
</dbReference>
<feature type="region of interest" description="Disordered" evidence="1">
    <location>
        <begin position="63"/>
        <end position="123"/>
    </location>
</feature>
<keyword evidence="2" id="KW-0812">Transmembrane</keyword>
<evidence type="ECO:0000256" key="2">
    <source>
        <dbReference type="SAM" id="Phobius"/>
    </source>
</evidence>
<dbReference type="NCBIfam" id="TIGR02098">
    <property type="entry name" value="MJ0042_CXXC"/>
    <property type="match status" value="1"/>
</dbReference>
<evidence type="ECO:0000256" key="1">
    <source>
        <dbReference type="SAM" id="MobiDB-lite"/>
    </source>
</evidence>
<dbReference type="RefSeq" id="WP_011509258.1">
    <property type="nucleotide sequence ID" value="NC_007964.1"/>
</dbReference>
<dbReference type="InterPro" id="IPR011723">
    <property type="entry name" value="Znf/thioredoxin_put"/>
</dbReference>
<evidence type="ECO:0000259" key="3">
    <source>
        <dbReference type="Pfam" id="PF13717"/>
    </source>
</evidence>
<dbReference type="AlphaFoldDB" id="Q1QQE3"/>
<feature type="domain" description="Zinc finger/thioredoxin putative" evidence="3">
    <location>
        <begin position="1"/>
        <end position="36"/>
    </location>
</feature>
<evidence type="ECO:0000313" key="4">
    <source>
        <dbReference type="EMBL" id="ABE61554.1"/>
    </source>
</evidence>
<feature type="transmembrane region" description="Helical" evidence="2">
    <location>
        <begin position="132"/>
        <end position="158"/>
    </location>
</feature>
<sequence length="284" mass="30956">MHIVCPHCTTSYAVDSASFGEAGRTVRCARCKETWRAMPENIAVTEVRVPSMAEAEADAAEWNYPPQTSDIPSIDSPPIASELPQSPELGGLQQDLSGTGTTPAQQDNTPQDDKRPRSTATSRLGARLKPSFALRLPAVNLNTVCVAMAAVVLALIIWRAEIVRLLPQTAIFYRLAGLEVNLRGLAFKDVKMSTETVDGKPVLVIEGMIVAQTRKPVELPRLRFSVRDAHDTEIYAWNAVLEQPALKPGESAWFRTRLASPPPEGRSIDVRFFNRQDLAAGGGA</sequence>
<keyword evidence="2" id="KW-1133">Transmembrane helix</keyword>
<dbReference type="STRING" id="323097.Nham_0666"/>